<name>A0A0G1KDM8_9BACT</name>
<gene>
    <name evidence="1" type="ORF">UW78_C0006G0020</name>
</gene>
<comment type="caution">
    <text evidence="1">The sequence shown here is derived from an EMBL/GenBank/DDBJ whole genome shotgun (WGS) entry which is preliminary data.</text>
</comment>
<evidence type="ECO:0000313" key="1">
    <source>
        <dbReference type="EMBL" id="KKT81655.1"/>
    </source>
</evidence>
<evidence type="ECO:0008006" key="3">
    <source>
        <dbReference type="Google" id="ProtNLM"/>
    </source>
</evidence>
<reference evidence="1 2" key="1">
    <citation type="journal article" date="2015" name="Nature">
        <title>rRNA introns, odd ribosomes, and small enigmatic genomes across a large radiation of phyla.</title>
        <authorList>
            <person name="Brown C.T."/>
            <person name="Hug L.A."/>
            <person name="Thomas B.C."/>
            <person name="Sharon I."/>
            <person name="Castelle C.J."/>
            <person name="Singh A."/>
            <person name="Wilkins M.J."/>
            <person name="Williams K.H."/>
            <person name="Banfield J.F."/>
        </authorList>
    </citation>
    <scope>NUCLEOTIDE SEQUENCE [LARGE SCALE GENOMIC DNA]</scope>
</reference>
<dbReference type="Proteomes" id="UP000034595">
    <property type="component" value="Unassembled WGS sequence"/>
</dbReference>
<sequence length="392" mass="44223">MALSFFTKKTLDTSSVLLVDIGSASVGVARAQLSSHASPVIIDTTRNDIPFQESLSSSRFIIAMNRALENALKDIKAKHKAAVAPAHIFCALSSPWFVLKSRRITLAKEEGVLVTEKLIENLLDEDTERLKKELSSTLPSGDIMVIERKVIKIRLNGYEIKEFYGKKTTELEIESVVSLSSRRAIETIKRLLSHFSVGSQIHFTAFPLAAFSAIRDIFPKEQNFLFLDITGEATDVSLIVRDTVKETMLFPRGKNFFIREISNKKKTSHEEAVSLFSLFLRDELGAGEKQMIENIIKHSRDEWRERFEKALDIPLVYFTPVRKVFFTADADSKKLFGELVASSRARMLDKNGCEVCYLDYATLSNFVTFASGAMRDPFLMLEALFAKKMLLP</sequence>
<accession>A0A0G1KDM8</accession>
<dbReference type="EMBL" id="LCJQ01000006">
    <property type="protein sequence ID" value="KKT81655.1"/>
    <property type="molecule type" value="Genomic_DNA"/>
</dbReference>
<proteinExistence type="predicted"/>
<protein>
    <recommendedName>
        <fullName evidence="3">SHS2 domain-containing protein</fullName>
    </recommendedName>
</protein>
<dbReference type="AlphaFoldDB" id="A0A0G1KDM8"/>
<organism evidence="1 2">
    <name type="scientific">Candidatus Azambacteria bacterium GW2011_GWA1_44_9</name>
    <dbReference type="NCBI Taxonomy" id="1618610"/>
    <lineage>
        <taxon>Bacteria</taxon>
        <taxon>Candidatus Azamiibacteriota</taxon>
    </lineage>
</organism>
<evidence type="ECO:0000313" key="2">
    <source>
        <dbReference type="Proteomes" id="UP000034595"/>
    </source>
</evidence>